<name>A0A1B6IY55_9HEMI</name>
<feature type="non-terminal residue" evidence="1">
    <location>
        <position position="1"/>
    </location>
</feature>
<gene>
    <name evidence="1" type="ORF">g.3347</name>
</gene>
<dbReference type="InterPro" id="IPR009003">
    <property type="entry name" value="Peptidase_S1_PA"/>
</dbReference>
<reference evidence="1" key="1">
    <citation type="submission" date="2015-11" db="EMBL/GenBank/DDBJ databases">
        <title>De novo transcriptome assembly of four potential Pierce s Disease insect vectors from Arizona vineyards.</title>
        <authorList>
            <person name="Tassone E.E."/>
        </authorList>
    </citation>
    <scope>NUCLEOTIDE SEQUENCE</scope>
</reference>
<accession>A0A1B6IY55</accession>
<protein>
    <recommendedName>
        <fullName evidence="2">Peptidase S1 domain-containing protein</fullName>
    </recommendedName>
</protein>
<feature type="non-terminal residue" evidence="1">
    <location>
        <position position="157"/>
    </location>
</feature>
<dbReference type="SUPFAM" id="SSF50494">
    <property type="entry name" value="Trypsin-like serine proteases"/>
    <property type="match status" value="1"/>
</dbReference>
<dbReference type="EMBL" id="GECU01015864">
    <property type="protein sequence ID" value="JAS91842.1"/>
    <property type="molecule type" value="Transcribed_RNA"/>
</dbReference>
<dbReference type="InterPro" id="IPR043504">
    <property type="entry name" value="Peptidase_S1_PA_chymotrypsin"/>
</dbReference>
<proteinExistence type="predicted"/>
<dbReference type="AlphaFoldDB" id="A0A1B6IY55"/>
<dbReference type="Gene3D" id="2.40.10.10">
    <property type="entry name" value="Trypsin-like serine proteases"/>
    <property type="match status" value="1"/>
</dbReference>
<evidence type="ECO:0000313" key="1">
    <source>
        <dbReference type="EMBL" id="JAS91842.1"/>
    </source>
</evidence>
<organism evidence="1">
    <name type="scientific">Homalodisca liturata</name>
    <dbReference type="NCBI Taxonomy" id="320908"/>
    <lineage>
        <taxon>Eukaryota</taxon>
        <taxon>Metazoa</taxon>
        <taxon>Ecdysozoa</taxon>
        <taxon>Arthropoda</taxon>
        <taxon>Hexapoda</taxon>
        <taxon>Insecta</taxon>
        <taxon>Pterygota</taxon>
        <taxon>Neoptera</taxon>
        <taxon>Paraneoptera</taxon>
        <taxon>Hemiptera</taxon>
        <taxon>Auchenorrhyncha</taxon>
        <taxon>Membracoidea</taxon>
        <taxon>Cicadellidae</taxon>
        <taxon>Cicadellinae</taxon>
        <taxon>Proconiini</taxon>
        <taxon>Homalodisca</taxon>
    </lineage>
</organism>
<evidence type="ECO:0008006" key="2">
    <source>
        <dbReference type="Google" id="ProtNLM"/>
    </source>
</evidence>
<sequence length="157" mass="17895">KDLAIIHVKPPFNKTEHVDVAPLQKSNASKKMQTREYPWNITDFHSLRRHEAGTWVSHICDGYWYGDSPHQIESHMGNIIREHTITVMKHCYCLEKVRSLRSPFNIIKVKNIFLCDNLGIPANLCCGDNGGTLMCDGTLRGIATTVFHYESHDDEAC</sequence>